<dbReference type="PANTHER" id="PTHR43557:SF2">
    <property type="entry name" value="RIESKE DOMAIN-CONTAINING PROTEIN-RELATED"/>
    <property type="match status" value="1"/>
</dbReference>
<dbReference type="SUPFAM" id="SSF55424">
    <property type="entry name" value="FAD/NAD-linked reductases, dimerisation (C-terminal) domain"/>
    <property type="match status" value="1"/>
</dbReference>
<reference evidence="8" key="1">
    <citation type="journal article" date="2019" name="Int. J. Syst. Evol. Microbiol.">
        <title>The Global Catalogue of Microorganisms (GCM) 10K type strain sequencing project: providing services to taxonomists for standard genome sequencing and annotation.</title>
        <authorList>
            <consortium name="The Broad Institute Genomics Platform"/>
            <consortium name="The Broad Institute Genome Sequencing Center for Infectious Disease"/>
            <person name="Wu L."/>
            <person name="Ma J."/>
        </authorList>
    </citation>
    <scope>NUCLEOTIDE SEQUENCE [LARGE SCALE GENOMIC DNA]</scope>
    <source>
        <strain evidence="8">JCM 15478</strain>
    </source>
</reference>
<evidence type="ECO:0000313" key="8">
    <source>
        <dbReference type="Proteomes" id="UP001500016"/>
    </source>
</evidence>
<dbReference type="PANTHER" id="PTHR43557">
    <property type="entry name" value="APOPTOSIS-INDUCING FACTOR 1"/>
    <property type="match status" value="1"/>
</dbReference>
<evidence type="ECO:0000256" key="4">
    <source>
        <dbReference type="ARBA" id="ARBA00023002"/>
    </source>
</evidence>
<gene>
    <name evidence="7" type="ORF">GCM10009801_64590</name>
</gene>
<dbReference type="PRINTS" id="PR00411">
    <property type="entry name" value="PNDRDTASEI"/>
</dbReference>
<dbReference type="Pfam" id="PF07992">
    <property type="entry name" value="Pyr_redox_2"/>
    <property type="match status" value="1"/>
</dbReference>
<evidence type="ECO:0000256" key="3">
    <source>
        <dbReference type="ARBA" id="ARBA00022827"/>
    </source>
</evidence>
<evidence type="ECO:0000256" key="1">
    <source>
        <dbReference type="ARBA" id="ARBA00001974"/>
    </source>
</evidence>
<dbReference type="Proteomes" id="UP001500016">
    <property type="component" value="Unassembled WGS sequence"/>
</dbReference>
<proteinExistence type="predicted"/>
<sequence>MGADRGPAGRTDAVVIVGAGTAGQQTAASLRAHGHAGRVVLVGEETASPVPYERPPLSKAFLAGDLPEEELWPRPPAYYARHSVELVRGAVTALDRAGRAVRLADGRTYAYDHLVLATGSAPRVLPVPGAELPGVHTLRTLAHARALRADLARADRVVVAGAGYLGLECAAAFRSAGRRVTVVEALDRPLSRVAGARTAAHVARLHRERGTELLCGRRVAAFHGRAGRVAAVELGDGRVLDADLVLVAAGAAPRTGLAREAGLAAGDGVAVDARLLTADPAVSAVGDCAAFPDPRTGAPVRLESVPNALGQAEFAAARIATGAEAAYGALPWFWSGQFDSTVQIAGLGGGHDTEVVLGEEASGAFSVLLFEGAELRAAESVNRPGDHMAARRLLSAPGLRPTPEEASAPGFTLRDYARARASA</sequence>
<evidence type="ECO:0000259" key="5">
    <source>
        <dbReference type="Pfam" id="PF07992"/>
    </source>
</evidence>
<dbReference type="SUPFAM" id="SSF51905">
    <property type="entry name" value="FAD/NAD(P)-binding domain"/>
    <property type="match status" value="2"/>
</dbReference>
<keyword evidence="2" id="KW-0285">Flavoprotein</keyword>
<protein>
    <submittedName>
        <fullName evidence="7">FAD-dependent oxidoreductase</fullName>
    </submittedName>
</protein>
<dbReference type="Gene3D" id="3.50.50.60">
    <property type="entry name" value="FAD/NAD(P)-binding domain"/>
    <property type="match status" value="2"/>
</dbReference>
<dbReference type="EMBL" id="BAAAPE010000016">
    <property type="protein sequence ID" value="GAA2095611.1"/>
    <property type="molecule type" value="Genomic_DNA"/>
</dbReference>
<comment type="caution">
    <text evidence="7">The sequence shown here is derived from an EMBL/GenBank/DDBJ whole genome shotgun (WGS) entry which is preliminary data.</text>
</comment>
<dbReference type="Pfam" id="PF14759">
    <property type="entry name" value="Reductase_C"/>
    <property type="match status" value="1"/>
</dbReference>
<keyword evidence="3" id="KW-0274">FAD</keyword>
<organism evidence="7 8">
    <name type="scientific">Streptomyces albiaxialis</name>
    <dbReference type="NCBI Taxonomy" id="329523"/>
    <lineage>
        <taxon>Bacteria</taxon>
        <taxon>Bacillati</taxon>
        <taxon>Actinomycetota</taxon>
        <taxon>Actinomycetes</taxon>
        <taxon>Kitasatosporales</taxon>
        <taxon>Streptomycetaceae</taxon>
        <taxon>Streptomyces</taxon>
    </lineage>
</organism>
<evidence type="ECO:0000256" key="2">
    <source>
        <dbReference type="ARBA" id="ARBA00022630"/>
    </source>
</evidence>
<keyword evidence="8" id="KW-1185">Reference proteome</keyword>
<comment type="cofactor">
    <cofactor evidence="1">
        <name>FAD</name>
        <dbReference type="ChEBI" id="CHEBI:57692"/>
    </cofactor>
</comment>
<dbReference type="InterPro" id="IPR023753">
    <property type="entry name" value="FAD/NAD-binding_dom"/>
</dbReference>
<feature type="domain" description="Reductase C-terminal" evidence="6">
    <location>
        <begin position="332"/>
        <end position="416"/>
    </location>
</feature>
<accession>A0ABP5ICH9</accession>
<keyword evidence="4" id="KW-0560">Oxidoreductase</keyword>
<dbReference type="Gene3D" id="3.30.390.30">
    <property type="match status" value="1"/>
</dbReference>
<dbReference type="PRINTS" id="PR00368">
    <property type="entry name" value="FADPNR"/>
</dbReference>
<dbReference type="InterPro" id="IPR016156">
    <property type="entry name" value="FAD/NAD-linked_Rdtase_dimer_sf"/>
</dbReference>
<dbReference type="InterPro" id="IPR028202">
    <property type="entry name" value="Reductase_C"/>
</dbReference>
<feature type="domain" description="FAD/NAD(P)-binding" evidence="5">
    <location>
        <begin position="13"/>
        <end position="312"/>
    </location>
</feature>
<name>A0ABP5ICH9_9ACTN</name>
<dbReference type="InterPro" id="IPR050446">
    <property type="entry name" value="FAD-oxidoreductase/Apoptosis"/>
</dbReference>
<evidence type="ECO:0000259" key="6">
    <source>
        <dbReference type="Pfam" id="PF14759"/>
    </source>
</evidence>
<dbReference type="RefSeq" id="WP_344533260.1">
    <property type="nucleotide sequence ID" value="NZ_BAAAPE010000016.1"/>
</dbReference>
<evidence type="ECO:0000313" key="7">
    <source>
        <dbReference type="EMBL" id="GAA2095611.1"/>
    </source>
</evidence>
<dbReference type="InterPro" id="IPR036188">
    <property type="entry name" value="FAD/NAD-bd_sf"/>
</dbReference>